<comment type="caution">
    <text evidence="1">The sequence shown here is derived from an EMBL/GenBank/DDBJ whole genome shotgun (WGS) entry which is preliminary data.</text>
</comment>
<evidence type="ECO:0000313" key="1">
    <source>
        <dbReference type="EMBL" id="GAG36722.1"/>
    </source>
</evidence>
<feature type="non-terminal residue" evidence="1">
    <location>
        <position position="252"/>
    </location>
</feature>
<feature type="non-terminal residue" evidence="1">
    <location>
        <position position="1"/>
    </location>
</feature>
<proteinExistence type="predicted"/>
<dbReference type="EMBL" id="BARS01041853">
    <property type="protein sequence ID" value="GAG36722.1"/>
    <property type="molecule type" value="Genomic_DNA"/>
</dbReference>
<gene>
    <name evidence="1" type="ORF">S01H1_63578</name>
</gene>
<dbReference type="AlphaFoldDB" id="X0XMZ8"/>
<accession>X0XMZ8</accession>
<protein>
    <submittedName>
        <fullName evidence="1">Uncharacterized protein</fullName>
    </submittedName>
</protein>
<organism evidence="1">
    <name type="scientific">marine sediment metagenome</name>
    <dbReference type="NCBI Taxonomy" id="412755"/>
    <lineage>
        <taxon>unclassified sequences</taxon>
        <taxon>metagenomes</taxon>
        <taxon>ecological metagenomes</taxon>
    </lineage>
</organism>
<reference evidence="1" key="1">
    <citation type="journal article" date="2014" name="Front. Microbiol.">
        <title>High frequency of phylogenetically diverse reductive dehalogenase-homologous genes in deep subseafloor sedimentary metagenomes.</title>
        <authorList>
            <person name="Kawai M."/>
            <person name="Futagami T."/>
            <person name="Toyoda A."/>
            <person name="Takaki Y."/>
            <person name="Nishi S."/>
            <person name="Hori S."/>
            <person name="Arai W."/>
            <person name="Tsubouchi T."/>
            <person name="Morono Y."/>
            <person name="Uchiyama I."/>
            <person name="Ito T."/>
            <person name="Fujiyama A."/>
            <person name="Inagaki F."/>
            <person name="Takami H."/>
        </authorList>
    </citation>
    <scope>NUCLEOTIDE SEQUENCE</scope>
    <source>
        <strain evidence="1">Expedition CK06-06</strain>
    </source>
</reference>
<sequence length="252" mass="27057">STTTVAGTTCTSTAHLLTAGMLVTDDTDACFEVASVTSVDIFEVDRAGASTGTQWQEVTPGTVAADAKGPDGWHKTTTLDILRQHSSATYTKSGSFYSLKVVKGAASAENVVWPYLGDSSPEATFVKRFVGRDVALGCWAYSTNDDDVQLIIHDSVGSTSSDYHTGTGWEWMEITRTVAAAATSFYIQLYFDGDSADESYISQPMLVFGTYIGSGNYVQPPGEIVYFEKDVVLTDYDTTGTSDTDAEINIEV</sequence>
<name>X0XMZ8_9ZZZZ</name>